<sequence>MLRVVRHFQPARRTLCDQQLLAPAIVSHDEKHLSRAWRLSWACHVWTEAADSCVRKISPALEQPCSLCDTQFRRRGLLTWGCWASVDGWKMPAKRQPIPKGRCETRETCVDFSSTTSVTCRGMAMASSMAAVECVWMQLRQPVAALHIHFGGTWS</sequence>
<dbReference type="Proteomes" id="UP000756346">
    <property type="component" value="Unassembled WGS sequence"/>
</dbReference>
<keyword evidence="2" id="KW-1185">Reference proteome</keyword>
<dbReference type="EMBL" id="JAGTJQ010000002">
    <property type="protein sequence ID" value="KAH7037765.1"/>
    <property type="molecule type" value="Genomic_DNA"/>
</dbReference>
<reference evidence="1" key="1">
    <citation type="journal article" date="2021" name="Nat. Commun.">
        <title>Genetic determinants of endophytism in the Arabidopsis root mycobiome.</title>
        <authorList>
            <person name="Mesny F."/>
            <person name="Miyauchi S."/>
            <person name="Thiergart T."/>
            <person name="Pickel B."/>
            <person name="Atanasova L."/>
            <person name="Karlsson M."/>
            <person name="Huettel B."/>
            <person name="Barry K.W."/>
            <person name="Haridas S."/>
            <person name="Chen C."/>
            <person name="Bauer D."/>
            <person name="Andreopoulos W."/>
            <person name="Pangilinan J."/>
            <person name="LaButti K."/>
            <person name="Riley R."/>
            <person name="Lipzen A."/>
            <person name="Clum A."/>
            <person name="Drula E."/>
            <person name="Henrissat B."/>
            <person name="Kohler A."/>
            <person name="Grigoriev I.V."/>
            <person name="Martin F.M."/>
            <person name="Hacquard S."/>
        </authorList>
    </citation>
    <scope>NUCLEOTIDE SEQUENCE</scope>
    <source>
        <strain evidence="1">MPI-CAGE-CH-0230</strain>
    </source>
</reference>
<dbReference type="GeneID" id="70182356"/>
<evidence type="ECO:0000313" key="2">
    <source>
        <dbReference type="Proteomes" id="UP000756346"/>
    </source>
</evidence>
<proteinExistence type="predicted"/>
<name>A0A9P9BSC5_9PEZI</name>
<dbReference type="AlphaFoldDB" id="A0A9P9BSC5"/>
<dbReference type="RefSeq" id="XP_046016886.1">
    <property type="nucleotide sequence ID" value="XM_046152810.1"/>
</dbReference>
<organism evidence="1 2">
    <name type="scientific">Microdochium trichocladiopsis</name>
    <dbReference type="NCBI Taxonomy" id="1682393"/>
    <lineage>
        <taxon>Eukaryota</taxon>
        <taxon>Fungi</taxon>
        <taxon>Dikarya</taxon>
        <taxon>Ascomycota</taxon>
        <taxon>Pezizomycotina</taxon>
        <taxon>Sordariomycetes</taxon>
        <taxon>Xylariomycetidae</taxon>
        <taxon>Xylariales</taxon>
        <taxon>Microdochiaceae</taxon>
        <taxon>Microdochium</taxon>
    </lineage>
</organism>
<protein>
    <submittedName>
        <fullName evidence="1">Uncharacterized protein</fullName>
    </submittedName>
</protein>
<gene>
    <name evidence="1" type="ORF">B0I36DRAFT_314765</name>
</gene>
<evidence type="ECO:0000313" key="1">
    <source>
        <dbReference type="EMBL" id="KAH7037765.1"/>
    </source>
</evidence>
<comment type="caution">
    <text evidence="1">The sequence shown here is derived from an EMBL/GenBank/DDBJ whole genome shotgun (WGS) entry which is preliminary data.</text>
</comment>
<accession>A0A9P9BSC5</accession>